<comment type="caution">
    <text evidence="2">The sequence shown here is derived from an EMBL/GenBank/DDBJ whole genome shotgun (WGS) entry which is preliminary data.</text>
</comment>
<dbReference type="SUPFAM" id="SSF63380">
    <property type="entry name" value="Riboflavin synthase domain-like"/>
    <property type="match status" value="1"/>
</dbReference>
<sequence length="288" mass="30519">MTDAPARPRPAPLVAEVLRTESLSPSFVRVVVGGPGLDTFEPSPHADSYVKLVFLPPAADGHRPRRDDGRLDLDTVRAALDPTDAPRLRSYTVRAFDPATRELTLDFVVHGDEGVAGPWAAAAEPGDEVLLIGPGGAWSPDPAAASHLLVGDASALPAIAVALERLPRDAVGHVVVEVHDPQDELPLAAPDGVRVQWVHSGLGVPGVALVEAVLALPPLPGPVSAFLHGEAGAVRELRRHLRTDRRVGREQLSVSGYWRLGTDDEGWRAGKRAWLADIEQAEVAAGLV</sequence>
<evidence type="ECO:0000259" key="1">
    <source>
        <dbReference type="PROSITE" id="PS51384"/>
    </source>
</evidence>
<keyword evidence="3" id="KW-1185">Reference proteome</keyword>
<dbReference type="InterPro" id="IPR017938">
    <property type="entry name" value="Riboflavin_synthase-like_b-brl"/>
</dbReference>
<reference evidence="2 3" key="1">
    <citation type="submission" date="2018-11" db="EMBL/GenBank/DDBJ databases">
        <title>Draft genome sequence of Cellulomonas takizawaensis strain TKZ-21.</title>
        <authorList>
            <person name="Yamamura H."/>
            <person name="Hayashi T."/>
            <person name="Hamada M."/>
            <person name="Serisawa Y."/>
            <person name="Matsuyama K."/>
            <person name="Nakagawa Y."/>
            <person name="Otoguro M."/>
            <person name="Yanagida F."/>
            <person name="Hayakawa M."/>
        </authorList>
    </citation>
    <scope>NUCLEOTIDE SEQUENCE [LARGE SCALE GENOMIC DNA]</scope>
    <source>
        <strain evidence="2 3">TKZ-21</strain>
    </source>
</reference>
<dbReference type="PANTHER" id="PTHR30157:SF0">
    <property type="entry name" value="NADPH-DEPENDENT FERRIC-CHELATE REDUCTASE"/>
    <property type="match status" value="1"/>
</dbReference>
<name>A0A401UXC0_9CELL</name>
<accession>A0A401UXC0</accession>
<dbReference type="AlphaFoldDB" id="A0A401UXC0"/>
<dbReference type="InterPro" id="IPR017927">
    <property type="entry name" value="FAD-bd_FR_type"/>
</dbReference>
<dbReference type="PANTHER" id="PTHR30157">
    <property type="entry name" value="FERRIC REDUCTASE, NADPH-DEPENDENT"/>
    <property type="match status" value="1"/>
</dbReference>
<dbReference type="RefSeq" id="WP_124341865.1">
    <property type="nucleotide sequence ID" value="NZ_BHYL01000059.1"/>
</dbReference>
<evidence type="ECO:0000313" key="2">
    <source>
        <dbReference type="EMBL" id="GCD19331.1"/>
    </source>
</evidence>
<proteinExistence type="predicted"/>
<dbReference type="InterPro" id="IPR039374">
    <property type="entry name" value="SIP_fam"/>
</dbReference>
<dbReference type="Gene3D" id="3.40.50.80">
    <property type="entry name" value="Nucleotide-binding domain of ferredoxin-NADP reductase (FNR) module"/>
    <property type="match status" value="1"/>
</dbReference>
<gene>
    <name evidence="2" type="ORF">CTKZ_08930</name>
</gene>
<feature type="domain" description="FAD-binding FR-type" evidence="1">
    <location>
        <begin position="10"/>
        <end position="141"/>
    </location>
</feature>
<protein>
    <submittedName>
        <fullName evidence="2">Siderophore-interacting protein</fullName>
    </submittedName>
</protein>
<dbReference type="EMBL" id="BHYL01000059">
    <property type="protein sequence ID" value="GCD19331.1"/>
    <property type="molecule type" value="Genomic_DNA"/>
</dbReference>
<dbReference type="OrthoDB" id="9814826at2"/>
<dbReference type="InterPro" id="IPR013113">
    <property type="entry name" value="SIP_FAD-bd"/>
</dbReference>
<dbReference type="InterPro" id="IPR039261">
    <property type="entry name" value="FNR_nucleotide-bd"/>
</dbReference>
<dbReference type="CDD" id="cd06193">
    <property type="entry name" value="siderophore_interacting"/>
    <property type="match status" value="1"/>
</dbReference>
<organism evidence="2 3">
    <name type="scientific">Cellulomonas algicola</name>
    <dbReference type="NCBI Taxonomy" id="2071633"/>
    <lineage>
        <taxon>Bacteria</taxon>
        <taxon>Bacillati</taxon>
        <taxon>Actinomycetota</taxon>
        <taxon>Actinomycetes</taxon>
        <taxon>Micrococcales</taxon>
        <taxon>Cellulomonadaceae</taxon>
        <taxon>Cellulomonas</taxon>
    </lineage>
</organism>
<dbReference type="PROSITE" id="PS51384">
    <property type="entry name" value="FAD_FR"/>
    <property type="match status" value="1"/>
</dbReference>
<evidence type="ECO:0000313" key="3">
    <source>
        <dbReference type="Proteomes" id="UP000288246"/>
    </source>
</evidence>
<dbReference type="Gene3D" id="2.40.30.10">
    <property type="entry name" value="Translation factors"/>
    <property type="match status" value="1"/>
</dbReference>
<dbReference type="Pfam" id="PF04954">
    <property type="entry name" value="SIP"/>
    <property type="match status" value="1"/>
</dbReference>
<dbReference type="InterPro" id="IPR007037">
    <property type="entry name" value="SIP_rossman_dom"/>
</dbReference>
<dbReference type="GO" id="GO:0016491">
    <property type="term" value="F:oxidoreductase activity"/>
    <property type="evidence" value="ECO:0007669"/>
    <property type="project" value="InterPro"/>
</dbReference>
<dbReference type="Proteomes" id="UP000288246">
    <property type="component" value="Unassembled WGS sequence"/>
</dbReference>
<dbReference type="Pfam" id="PF08021">
    <property type="entry name" value="FAD_binding_9"/>
    <property type="match status" value="1"/>
</dbReference>